<dbReference type="EMBL" id="LR796924">
    <property type="protein sequence ID" value="CAB4174298.1"/>
    <property type="molecule type" value="Genomic_DNA"/>
</dbReference>
<dbReference type="EMBL" id="LR797196">
    <property type="protein sequence ID" value="CAB4193571.1"/>
    <property type="molecule type" value="Genomic_DNA"/>
</dbReference>
<evidence type="ECO:0000313" key="5">
    <source>
        <dbReference type="EMBL" id="CAB4189163.1"/>
    </source>
</evidence>
<evidence type="ECO:0000313" key="2">
    <source>
        <dbReference type="EMBL" id="CAB4166940.1"/>
    </source>
</evidence>
<name>A0A6J5QEC6_9CAUD</name>
<organism evidence="4">
    <name type="scientific">uncultured Caudovirales phage</name>
    <dbReference type="NCBI Taxonomy" id="2100421"/>
    <lineage>
        <taxon>Viruses</taxon>
        <taxon>Duplodnaviria</taxon>
        <taxon>Heunggongvirae</taxon>
        <taxon>Uroviricota</taxon>
        <taxon>Caudoviricetes</taxon>
        <taxon>Peduoviridae</taxon>
        <taxon>Maltschvirus</taxon>
        <taxon>Maltschvirus maltsch</taxon>
    </lineage>
</organism>
<evidence type="ECO:0000313" key="4">
    <source>
        <dbReference type="EMBL" id="CAB4179475.1"/>
    </source>
</evidence>
<evidence type="ECO:0000313" key="7">
    <source>
        <dbReference type="EMBL" id="CAB5231212.1"/>
    </source>
</evidence>
<evidence type="ECO:0008006" key="8">
    <source>
        <dbReference type="Google" id="ProtNLM"/>
    </source>
</evidence>
<proteinExistence type="predicted"/>
<accession>A0A6J5QEC6</accession>
<evidence type="ECO:0000256" key="1">
    <source>
        <dbReference type="SAM" id="MobiDB-lite"/>
    </source>
</evidence>
<evidence type="ECO:0000313" key="3">
    <source>
        <dbReference type="EMBL" id="CAB4174298.1"/>
    </source>
</evidence>
<dbReference type="EMBL" id="LR798433">
    <property type="protein sequence ID" value="CAB5231212.1"/>
    <property type="molecule type" value="Genomic_DNA"/>
</dbReference>
<sequence>MGVYIPVEVYEVKITDFQFRLFAILCRLAGPGGLLQTTVAELCVETGKASDKTVRSALQGLEKVGLIFTKATKRANGYQGKKKILVNNYQQSDKMLVKNYRTSHEYVTNSHPSYLATRPLVPNSHSSKASYKLKESEEKDFLKEIRVPMRQYEDDGENLVGFGLVEPKDAPQPKIRKSDPKTRGKRPEHEWTAMDVAAEFSYQVGRKYPLLPGTVSVKQLSGAIRKFRTQYATTPLIELELLRLFMQDERNFREIGDEAPHLYKKYLSSFGTKMNQARENLGLNKVTARIETTPASGTLLASDGRVFQNSLSGRAQLERHENRLKG</sequence>
<dbReference type="EMBL" id="LR796798">
    <property type="protein sequence ID" value="CAB4166940.1"/>
    <property type="molecule type" value="Genomic_DNA"/>
</dbReference>
<protein>
    <recommendedName>
        <fullName evidence="8">Helix-turn-helix domain containing protein</fullName>
    </recommendedName>
</protein>
<dbReference type="EMBL" id="LR797132">
    <property type="protein sequence ID" value="CAB4189163.1"/>
    <property type="molecule type" value="Genomic_DNA"/>
</dbReference>
<dbReference type="EMBL" id="LR796979">
    <property type="protein sequence ID" value="CAB4179475.1"/>
    <property type="molecule type" value="Genomic_DNA"/>
</dbReference>
<gene>
    <name evidence="4" type="ORF">UFOVP1034_119</name>
    <name evidence="5" type="ORF">UFOVP1177_119</name>
    <name evidence="6" type="ORF">UFOVP1243_106</name>
    <name evidence="7" type="ORF">UFOVP1581_39</name>
    <name evidence="2" type="ORF">UFOVP854_39</name>
    <name evidence="3" type="ORF">UFOVP964_39</name>
</gene>
<feature type="region of interest" description="Disordered" evidence="1">
    <location>
        <begin position="163"/>
        <end position="188"/>
    </location>
</feature>
<feature type="compositionally biased region" description="Basic and acidic residues" evidence="1">
    <location>
        <begin position="166"/>
        <end position="188"/>
    </location>
</feature>
<evidence type="ECO:0000313" key="6">
    <source>
        <dbReference type="EMBL" id="CAB4193571.1"/>
    </source>
</evidence>
<reference evidence="4" key="1">
    <citation type="submission" date="2020-05" db="EMBL/GenBank/DDBJ databases">
        <authorList>
            <person name="Chiriac C."/>
            <person name="Salcher M."/>
            <person name="Ghai R."/>
            <person name="Kavagutti S V."/>
        </authorList>
    </citation>
    <scope>NUCLEOTIDE SEQUENCE</scope>
</reference>